<comment type="caution">
    <text evidence="7">The sequence shown here is derived from an EMBL/GenBank/DDBJ whole genome shotgun (WGS) entry which is preliminary data.</text>
</comment>
<dbReference type="EMBL" id="BAAATR010000047">
    <property type="protein sequence ID" value="GAA2273467.1"/>
    <property type="molecule type" value="Genomic_DNA"/>
</dbReference>
<dbReference type="PANTHER" id="PTHR10543:SF89">
    <property type="entry name" value="CAROTENOID 9,10(9',10')-CLEAVAGE DIOXYGENASE 1"/>
    <property type="match status" value="1"/>
</dbReference>
<evidence type="ECO:0000256" key="2">
    <source>
        <dbReference type="ARBA" id="ARBA00022723"/>
    </source>
</evidence>
<name>A0ABN3EVD3_9ACTN</name>
<dbReference type="PANTHER" id="PTHR10543">
    <property type="entry name" value="BETA-CAROTENE DIOXYGENASE"/>
    <property type="match status" value="1"/>
</dbReference>
<comment type="similarity">
    <text evidence="1 5">Belongs to the carotenoid oxygenase family.</text>
</comment>
<keyword evidence="5" id="KW-0223">Dioxygenase</keyword>
<evidence type="ECO:0000256" key="6">
    <source>
        <dbReference type="SAM" id="MobiDB-lite"/>
    </source>
</evidence>
<feature type="region of interest" description="Disordered" evidence="6">
    <location>
        <begin position="323"/>
        <end position="355"/>
    </location>
</feature>
<keyword evidence="4 5" id="KW-0408">Iron</keyword>
<protein>
    <recommendedName>
        <fullName evidence="5">Dioxygenase</fullName>
        <ecNumber evidence="5">1.13.11.-</ecNumber>
    </recommendedName>
</protein>
<evidence type="ECO:0000256" key="4">
    <source>
        <dbReference type="ARBA" id="ARBA00023004"/>
    </source>
</evidence>
<comment type="cofactor">
    <cofactor evidence="5">
        <name>Fe(2+)</name>
        <dbReference type="ChEBI" id="CHEBI:29033"/>
    </cofactor>
    <text evidence="5">Binds 1 Fe(2+) ion per subunit.</text>
</comment>
<evidence type="ECO:0000256" key="5">
    <source>
        <dbReference type="RuleBase" id="RU364048"/>
    </source>
</evidence>
<dbReference type="Proteomes" id="UP001500305">
    <property type="component" value="Unassembled WGS sequence"/>
</dbReference>
<evidence type="ECO:0000313" key="8">
    <source>
        <dbReference type="Proteomes" id="UP001500305"/>
    </source>
</evidence>
<dbReference type="InterPro" id="IPR004294">
    <property type="entry name" value="Carotenoid_Oase"/>
</dbReference>
<keyword evidence="8" id="KW-1185">Reference proteome</keyword>
<gene>
    <name evidence="7" type="ORF">GCM10010430_69250</name>
</gene>
<accession>A0ABN3EVD3</accession>
<dbReference type="Pfam" id="PF03055">
    <property type="entry name" value="RPE65"/>
    <property type="match status" value="1"/>
</dbReference>
<keyword evidence="2 5" id="KW-0479">Metal-binding</keyword>
<dbReference type="RefSeq" id="WP_344640535.1">
    <property type="nucleotide sequence ID" value="NZ_BAAATR010000047.1"/>
</dbReference>
<dbReference type="EC" id="1.13.11.-" evidence="5"/>
<evidence type="ECO:0000313" key="7">
    <source>
        <dbReference type="EMBL" id="GAA2273467.1"/>
    </source>
</evidence>
<sequence>MSLLRVIEHAGRLLALCEANFPFELTPELDTVGAHDFDGKLRSAMTAHPKTDPVTGELHFFGSSPFPPFLTYYVADADGRITHSAEVPGATASLKHDFAITRHHVVFIEGTVTFDPAEHSGIPYGWNDARPARIGVMPRGPQGAGKIRWFPIEPGNLLHTANAYEDAQGRIVLEGPAVDREGFQLSWNWWVGAPERGSEPGSRSRNRRWVIDLTAGSVSEREIDDLTVEFPTINEDLLGFEHRYQYAISFPDEKGFGGYGIVKYDRVTGTRHIHQVGDARLPSEAVFVPAAGASREDDGYLLTVTSDLKQDSSQLLVLDASDLPDRRRPTAPPCHRRHPRLLDPRHRPRPELNGPATFVLKESVF</sequence>
<proteinExistence type="inferred from homology"/>
<evidence type="ECO:0000256" key="3">
    <source>
        <dbReference type="ARBA" id="ARBA00023002"/>
    </source>
</evidence>
<reference evidence="7 8" key="1">
    <citation type="journal article" date="2019" name="Int. J. Syst. Evol. Microbiol.">
        <title>The Global Catalogue of Microorganisms (GCM) 10K type strain sequencing project: providing services to taxonomists for standard genome sequencing and annotation.</title>
        <authorList>
            <consortium name="The Broad Institute Genomics Platform"/>
            <consortium name="The Broad Institute Genome Sequencing Center for Infectious Disease"/>
            <person name="Wu L."/>
            <person name="Ma J."/>
        </authorList>
    </citation>
    <scope>NUCLEOTIDE SEQUENCE [LARGE SCALE GENOMIC DNA]</scope>
    <source>
        <strain evidence="7 8">JCM 7356</strain>
    </source>
</reference>
<organism evidence="7 8">
    <name type="scientific">Kitasatospora cystarginea</name>
    <dbReference type="NCBI Taxonomy" id="58350"/>
    <lineage>
        <taxon>Bacteria</taxon>
        <taxon>Bacillati</taxon>
        <taxon>Actinomycetota</taxon>
        <taxon>Actinomycetes</taxon>
        <taxon>Kitasatosporales</taxon>
        <taxon>Streptomycetaceae</taxon>
        <taxon>Kitasatospora</taxon>
    </lineage>
</organism>
<evidence type="ECO:0000256" key="1">
    <source>
        <dbReference type="ARBA" id="ARBA00006787"/>
    </source>
</evidence>
<keyword evidence="3 5" id="KW-0560">Oxidoreductase</keyword>